<feature type="region of interest" description="Disordered" evidence="1">
    <location>
        <begin position="1"/>
        <end position="45"/>
    </location>
</feature>
<comment type="caution">
    <text evidence="2">The sequence shown here is derived from an EMBL/GenBank/DDBJ whole genome shotgun (WGS) entry which is preliminary data.</text>
</comment>
<keyword evidence="3" id="KW-1185">Reference proteome</keyword>
<gene>
    <name evidence="2" type="ORF">PCOR1329_LOCUS49349</name>
</gene>
<protein>
    <submittedName>
        <fullName evidence="2">Uncharacterized protein</fullName>
    </submittedName>
</protein>
<organism evidence="2 3">
    <name type="scientific">Prorocentrum cordatum</name>
    <dbReference type="NCBI Taxonomy" id="2364126"/>
    <lineage>
        <taxon>Eukaryota</taxon>
        <taxon>Sar</taxon>
        <taxon>Alveolata</taxon>
        <taxon>Dinophyceae</taxon>
        <taxon>Prorocentrales</taxon>
        <taxon>Prorocentraceae</taxon>
        <taxon>Prorocentrum</taxon>
    </lineage>
</organism>
<dbReference type="EMBL" id="CAUYUJ010015970">
    <property type="protein sequence ID" value="CAK0860349.1"/>
    <property type="molecule type" value="Genomic_DNA"/>
</dbReference>
<evidence type="ECO:0000256" key="1">
    <source>
        <dbReference type="SAM" id="MobiDB-lite"/>
    </source>
</evidence>
<sequence length="229" mass="24739">MSLFDQRPNGGQPLRAQGARPDRSRGRGGAGQQRGPAGPAAGQQQQMVDLTARLALTLAREQAELAPAVLQTWEIGTEANIATSGLEAGRAYNEEAQDLNQRAKAGEAVDTAQLGSPHLKVWTEVCAYLGKTLEEGASKQHVEQYYRDKVLNAAPEALGDSVPVFRVRRNKGKDGNGKDKCRFQFTFNANDHQIATVLVNQLKKEGATRRVGSAPRGALERELGRLVNG</sequence>
<dbReference type="Proteomes" id="UP001189429">
    <property type="component" value="Unassembled WGS sequence"/>
</dbReference>
<proteinExistence type="predicted"/>
<feature type="compositionally biased region" description="Low complexity" evidence="1">
    <location>
        <begin position="33"/>
        <end position="45"/>
    </location>
</feature>
<accession>A0ABN9UMG5</accession>
<name>A0ABN9UMG5_9DINO</name>
<evidence type="ECO:0000313" key="3">
    <source>
        <dbReference type="Proteomes" id="UP001189429"/>
    </source>
</evidence>
<reference evidence="2" key="1">
    <citation type="submission" date="2023-10" db="EMBL/GenBank/DDBJ databases">
        <authorList>
            <person name="Chen Y."/>
            <person name="Shah S."/>
            <person name="Dougan E. K."/>
            <person name="Thang M."/>
            <person name="Chan C."/>
        </authorList>
    </citation>
    <scope>NUCLEOTIDE SEQUENCE [LARGE SCALE GENOMIC DNA]</scope>
</reference>
<evidence type="ECO:0000313" key="2">
    <source>
        <dbReference type="EMBL" id="CAK0860349.1"/>
    </source>
</evidence>